<dbReference type="EMBL" id="SJPG01000001">
    <property type="protein sequence ID" value="TWT63137.1"/>
    <property type="molecule type" value="Genomic_DNA"/>
</dbReference>
<comment type="caution">
    <text evidence="2">The sequence shown here is derived from an EMBL/GenBank/DDBJ whole genome shotgun (WGS) entry which is preliminary data.</text>
</comment>
<organism evidence="2 3">
    <name type="scientific">Rubinisphaera italica</name>
    <dbReference type="NCBI Taxonomy" id="2527969"/>
    <lineage>
        <taxon>Bacteria</taxon>
        <taxon>Pseudomonadati</taxon>
        <taxon>Planctomycetota</taxon>
        <taxon>Planctomycetia</taxon>
        <taxon>Planctomycetales</taxon>
        <taxon>Planctomycetaceae</taxon>
        <taxon>Rubinisphaera</taxon>
    </lineage>
</organism>
<protein>
    <recommendedName>
        <fullName evidence="4">Leucine Rich repeats (2 copies)</fullName>
    </recommendedName>
</protein>
<dbReference type="AlphaFoldDB" id="A0A5C5XIZ5"/>
<dbReference type="SUPFAM" id="SSF52047">
    <property type="entry name" value="RNI-like"/>
    <property type="match status" value="1"/>
</dbReference>
<evidence type="ECO:0000313" key="2">
    <source>
        <dbReference type="EMBL" id="TWT63137.1"/>
    </source>
</evidence>
<proteinExistence type="predicted"/>
<evidence type="ECO:0000256" key="1">
    <source>
        <dbReference type="SAM" id="MobiDB-lite"/>
    </source>
</evidence>
<dbReference type="InterPro" id="IPR032675">
    <property type="entry name" value="LRR_dom_sf"/>
</dbReference>
<dbReference type="GO" id="GO:0019005">
    <property type="term" value="C:SCF ubiquitin ligase complex"/>
    <property type="evidence" value="ECO:0007669"/>
    <property type="project" value="TreeGrafter"/>
</dbReference>
<evidence type="ECO:0008006" key="4">
    <source>
        <dbReference type="Google" id="ProtNLM"/>
    </source>
</evidence>
<sequence length="280" mass="31363">MKNYWTWVAGALSKRSPRSVDHSGASAQAERPRHPAFILLSLTLLILLGCQNTEEEGLENTEPSNTSAQLSTESAFAEQLQAITDGTSGSIVVTKELVTSEQFQQLQPHAERIEKIEIIRAELDQSDFDLLATFSNLNWLRLDLPIDDTALSSIAQCQSLRILNLPQGQFTDQPLEAISKLKRLELFRFHSPNVTDAGMKQIANLPKLKYLHLLEVPITDAGLIPFHDRHDLQSFYLDGSKVTDDGLRALLKANPELHLHRDQLHLPEDPLGKDHESIEP</sequence>
<dbReference type="Proteomes" id="UP000316095">
    <property type="component" value="Unassembled WGS sequence"/>
</dbReference>
<evidence type="ECO:0000313" key="3">
    <source>
        <dbReference type="Proteomes" id="UP000316095"/>
    </source>
</evidence>
<feature type="region of interest" description="Disordered" evidence="1">
    <location>
        <begin position="261"/>
        <end position="280"/>
    </location>
</feature>
<reference evidence="2 3" key="1">
    <citation type="submission" date="2019-02" db="EMBL/GenBank/DDBJ databases">
        <title>Deep-cultivation of Planctomycetes and their phenomic and genomic characterization uncovers novel biology.</title>
        <authorList>
            <person name="Wiegand S."/>
            <person name="Jogler M."/>
            <person name="Boedeker C."/>
            <person name="Pinto D."/>
            <person name="Vollmers J."/>
            <person name="Rivas-Marin E."/>
            <person name="Kohn T."/>
            <person name="Peeters S.H."/>
            <person name="Heuer A."/>
            <person name="Rast P."/>
            <person name="Oberbeckmann S."/>
            <person name="Bunk B."/>
            <person name="Jeske O."/>
            <person name="Meyerdierks A."/>
            <person name="Storesund J.E."/>
            <person name="Kallscheuer N."/>
            <person name="Luecker S."/>
            <person name="Lage O.M."/>
            <person name="Pohl T."/>
            <person name="Merkel B.J."/>
            <person name="Hornburger P."/>
            <person name="Mueller R.-W."/>
            <person name="Bruemmer F."/>
            <person name="Labrenz M."/>
            <person name="Spormann A.M."/>
            <person name="Op Den Camp H."/>
            <person name="Overmann J."/>
            <person name="Amann R."/>
            <person name="Jetten M.S.M."/>
            <person name="Mascher T."/>
            <person name="Medema M.H."/>
            <person name="Devos D.P."/>
            <person name="Kaster A.-K."/>
            <person name="Ovreas L."/>
            <person name="Rohde M."/>
            <person name="Galperin M.Y."/>
            <person name="Jogler C."/>
        </authorList>
    </citation>
    <scope>NUCLEOTIDE SEQUENCE [LARGE SCALE GENOMIC DNA]</scope>
    <source>
        <strain evidence="2 3">Pan54</strain>
    </source>
</reference>
<keyword evidence="3" id="KW-1185">Reference proteome</keyword>
<dbReference type="PANTHER" id="PTHR13318">
    <property type="entry name" value="PARTNER OF PAIRED, ISOFORM B-RELATED"/>
    <property type="match status" value="1"/>
</dbReference>
<accession>A0A5C5XIZ5</accession>
<dbReference type="PANTHER" id="PTHR13318:SF190">
    <property type="entry name" value="PARTNER OF PAIRED, ISOFORM B"/>
    <property type="match status" value="1"/>
</dbReference>
<dbReference type="Gene3D" id="3.80.10.10">
    <property type="entry name" value="Ribonuclease Inhibitor"/>
    <property type="match status" value="2"/>
</dbReference>
<gene>
    <name evidence="2" type="ORF">Pan54_38890</name>
</gene>
<name>A0A5C5XIZ5_9PLAN</name>
<dbReference type="GO" id="GO:0031146">
    <property type="term" value="P:SCF-dependent proteasomal ubiquitin-dependent protein catabolic process"/>
    <property type="evidence" value="ECO:0007669"/>
    <property type="project" value="TreeGrafter"/>
</dbReference>